<gene>
    <name evidence="1" type="ORF">RND81_01G053100</name>
</gene>
<reference evidence="1" key="1">
    <citation type="submission" date="2024-03" db="EMBL/GenBank/DDBJ databases">
        <title>WGS assembly of Saponaria officinalis var. Norfolk2.</title>
        <authorList>
            <person name="Jenkins J."/>
            <person name="Shu S."/>
            <person name="Grimwood J."/>
            <person name="Barry K."/>
            <person name="Goodstein D."/>
            <person name="Schmutz J."/>
            <person name="Leebens-Mack J."/>
            <person name="Osbourn A."/>
        </authorList>
    </citation>
    <scope>NUCLEOTIDE SEQUENCE [LARGE SCALE GENOMIC DNA]</scope>
    <source>
        <strain evidence="1">JIC</strain>
    </source>
</reference>
<organism evidence="1 2">
    <name type="scientific">Saponaria officinalis</name>
    <name type="common">Common soapwort</name>
    <name type="synonym">Lychnis saponaria</name>
    <dbReference type="NCBI Taxonomy" id="3572"/>
    <lineage>
        <taxon>Eukaryota</taxon>
        <taxon>Viridiplantae</taxon>
        <taxon>Streptophyta</taxon>
        <taxon>Embryophyta</taxon>
        <taxon>Tracheophyta</taxon>
        <taxon>Spermatophyta</taxon>
        <taxon>Magnoliopsida</taxon>
        <taxon>eudicotyledons</taxon>
        <taxon>Gunneridae</taxon>
        <taxon>Pentapetalae</taxon>
        <taxon>Caryophyllales</taxon>
        <taxon>Caryophyllaceae</taxon>
        <taxon>Caryophylleae</taxon>
        <taxon>Saponaria</taxon>
    </lineage>
</organism>
<dbReference type="GO" id="GO:0010073">
    <property type="term" value="P:meristem maintenance"/>
    <property type="evidence" value="ECO:0007669"/>
    <property type="project" value="InterPro"/>
</dbReference>
<name>A0AAW1N8X3_SAPOF</name>
<dbReference type="EMBL" id="JBDFQZ010000001">
    <property type="protein sequence ID" value="KAK9755817.1"/>
    <property type="molecule type" value="Genomic_DNA"/>
</dbReference>
<accession>A0AAW1N8X3</accession>
<dbReference type="PANTHER" id="PTHR46033">
    <property type="entry name" value="PROTEIN MAIN-LIKE 2"/>
    <property type="match status" value="1"/>
</dbReference>
<evidence type="ECO:0008006" key="3">
    <source>
        <dbReference type="Google" id="ProtNLM"/>
    </source>
</evidence>
<evidence type="ECO:0000313" key="2">
    <source>
        <dbReference type="Proteomes" id="UP001443914"/>
    </source>
</evidence>
<dbReference type="InterPro" id="IPR044824">
    <property type="entry name" value="MAIN-like"/>
</dbReference>
<comment type="caution">
    <text evidence="1">The sequence shown here is derived from an EMBL/GenBank/DDBJ whole genome shotgun (WGS) entry which is preliminary data.</text>
</comment>
<dbReference type="AlphaFoldDB" id="A0AAW1N8X3"/>
<keyword evidence="2" id="KW-1185">Reference proteome</keyword>
<dbReference type="Proteomes" id="UP001443914">
    <property type="component" value="Unassembled WGS sequence"/>
</dbReference>
<protein>
    <recommendedName>
        <fullName evidence="3">Aminotransferase-like plant mobile domain-containing protein</fullName>
    </recommendedName>
</protein>
<evidence type="ECO:0000313" key="1">
    <source>
        <dbReference type="EMBL" id="KAK9755817.1"/>
    </source>
</evidence>
<sequence>MPGYEAGITFTDFAVMSGLPRGPLDLVFDRPLLYLEESFVVEAIGMGVIAEEERDMGMSSVKTSCILDYFQGRGRYPPSEGDDWQNARLWLWWFLSSLHFGDKGERASTLLLPYLMDWSTMGAYDWVSPALGLTIKYCRDAVGPDVIEKGSQPSLVFPGFVMESWLFSHFPGLLPQGFLAPSTYPAACAWASCDQSLLRYSYDDVRRMLNEMTYDRFVSKPWGRYTDVPAAVGARFEARDSQRLYLPTLYDSFWYLGERFSFQTRWDRPIVPLDPPRILFVQTPDLEVRLLHLETMSDDLLIEEADYRVFALRLAPRRIDAYDPEMVHQPPDFPTEVEYEYEGVRRTEALTEVPMMVSDFGMESWNSRVIKVAGDIHRKLWRTVNQWRELAARRTRELCQTRSEMERIRREYGEYREQHP</sequence>
<dbReference type="PANTHER" id="PTHR46033:SF8">
    <property type="entry name" value="PROTEIN MAINTENANCE OF MERISTEMS-LIKE"/>
    <property type="match status" value="1"/>
</dbReference>
<proteinExistence type="predicted"/>